<organism evidence="1 2">
    <name type="scientific">Lacticaseibacillus thailandensis DSM 22698 = JCM 13996</name>
    <dbReference type="NCBI Taxonomy" id="1423810"/>
    <lineage>
        <taxon>Bacteria</taxon>
        <taxon>Bacillati</taxon>
        <taxon>Bacillota</taxon>
        <taxon>Bacilli</taxon>
        <taxon>Lactobacillales</taxon>
        <taxon>Lactobacillaceae</taxon>
        <taxon>Lacticaseibacillus</taxon>
    </lineage>
</organism>
<keyword evidence="2" id="KW-1185">Reference proteome</keyword>
<sequence length="177" mass="20196">MGWSQQQVAYTNICSYNKGINSLEVMGMSKQRRYGLLDMYTAVTPGLVQDFFAHQYRDRGMKKWQGYYLSDHTSALNKMHQRYMHPEQPLSEQSTLYVTTILDEGFRNGREVTVQTRHVDTNGQLDEMFSGMVDGYEDNDVFIDGRRVAIDDIRHVWITLAGDPEVGGVRDGQAATG</sequence>
<name>A0A0R2C716_9LACO</name>
<dbReference type="EMBL" id="AYZK01000003">
    <property type="protein sequence ID" value="KRM87162.1"/>
    <property type="molecule type" value="Genomic_DNA"/>
</dbReference>
<comment type="caution">
    <text evidence="1">The sequence shown here is derived from an EMBL/GenBank/DDBJ whole genome shotgun (WGS) entry which is preliminary data.</text>
</comment>
<dbReference type="AlphaFoldDB" id="A0A0R2C716"/>
<dbReference type="STRING" id="1423810.FD19_GL001316"/>
<evidence type="ECO:0000313" key="2">
    <source>
        <dbReference type="Proteomes" id="UP000051789"/>
    </source>
</evidence>
<dbReference type="Proteomes" id="UP000051789">
    <property type="component" value="Unassembled WGS sequence"/>
</dbReference>
<dbReference type="PATRIC" id="fig|1423810.4.peg.1352"/>
<reference evidence="1 2" key="1">
    <citation type="journal article" date="2015" name="Genome Announc.">
        <title>Expanding the biotechnology potential of lactobacilli through comparative genomics of 213 strains and associated genera.</title>
        <authorList>
            <person name="Sun Z."/>
            <person name="Harris H.M."/>
            <person name="McCann A."/>
            <person name="Guo C."/>
            <person name="Argimon S."/>
            <person name="Zhang W."/>
            <person name="Yang X."/>
            <person name="Jeffery I.B."/>
            <person name="Cooney J.C."/>
            <person name="Kagawa T.F."/>
            <person name="Liu W."/>
            <person name="Song Y."/>
            <person name="Salvetti E."/>
            <person name="Wrobel A."/>
            <person name="Rasinkangas P."/>
            <person name="Parkhill J."/>
            <person name="Rea M.C."/>
            <person name="O'Sullivan O."/>
            <person name="Ritari J."/>
            <person name="Douillard F.P."/>
            <person name="Paul Ross R."/>
            <person name="Yang R."/>
            <person name="Briner A.E."/>
            <person name="Felis G.E."/>
            <person name="de Vos W.M."/>
            <person name="Barrangou R."/>
            <person name="Klaenhammer T.R."/>
            <person name="Caufield P.W."/>
            <person name="Cui Y."/>
            <person name="Zhang H."/>
            <person name="O'Toole P.W."/>
        </authorList>
    </citation>
    <scope>NUCLEOTIDE SEQUENCE [LARGE SCALE GENOMIC DNA]</scope>
    <source>
        <strain evidence="1 2">DSM 22698</strain>
    </source>
</reference>
<gene>
    <name evidence="1" type="ORF">FD19_GL001316</name>
</gene>
<accession>A0A0R2C716</accession>
<evidence type="ECO:0000313" key="1">
    <source>
        <dbReference type="EMBL" id="KRM87162.1"/>
    </source>
</evidence>
<evidence type="ECO:0008006" key="3">
    <source>
        <dbReference type="Google" id="ProtNLM"/>
    </source>
</evidence>
<protein>
    <recommendedName>
        <fullName evidence="3">DNA-directed RNA polymerase beta subunit</fullName>
    </recommendedName>
</protein>
<proteinExistence type="predicted"/>